<keyword evidence="5 9" id="KW-0812">Transmembrane</keyword>
<feature type="transmembrane region" description="Helical" evidence="9">
    <location>
        <begin position="425"/>
        <end position="446"/>
    </location>
</feature>
<keyword evidence="7" id="KW-0406">Ion transport</keyword>
<dbReference type="InterPro" id="IPR006153">
    <property type="entry name" value="Cation/H_exchanger_TM"/>
</dbReference>
<feature type="transmembrane region" description="Helical" evidence="9">
    <location>
        <begin position="220"/>
        <end position="237"/>
    </location>
</feature>
<evidence type="ECO:0000313" key="11">
    <source>
        <dbReference type="EMBL" id="BAW26447.1"/>
    </source>
</evidence>
<dbReference type="GO" id="GO:1902600">
    <property type="term" value="P:proton transmembrane transport"/>
    <property type="evidence" value="ECO:0007669"/>
    <property type="project" value="InterPro"/>
</dbReference>
<dbReference type="GO" id="GO:0015297">
    <property type="term" value="F:antiporter activity"/>
    <property type="evidence" value="ECO:0007669"/>
    <property type="project" value="UniProtKB-KW"/>
</dbReference>
<evidence type="ECO:0000313" key="12">
    <source>
        <dbReference type="EMBL" id="QOC98120.1"/>
    </source>
</evidence>
<dbReference type="PANTHER" id="PTHR42751:SF3">
    <property type="entry name" value="SODIUM_GLUTAMATE SYMPORTER"/>
    <property type="match status" value="1"/>
</dbReference>
<dbReference type="PANTHER" id="PTHR42751">
    <property type="entry name" value="SODIUM/HYDROGEN EXCHANGER FAMILY/TRKA DOMAIN PROTEIN"/>
    <property type="match status" value="1"/>
</dbReference>
<evidence type="ECO:0000256" key="3">
    <source>
        <dbReference type="ARBA" id="ARBA00022448"/>
    </source>
</evidence>
<comment type="subcellular location">
    <subcellularLocation>
        <location evidence="1">Membrane</location>
        <topology evidence="1">Multi-pass membrane protein</topology>
    </subcellularLocation>
</comment>
<feature type="transmembrane region" description="Helical" evidence="9">
    <location>
        <begin position="514"/>
        <end position="538"/>
    </location>
</feature>
<feature type="transmembrane region" description="Helical" evidence="9">
    <location>
        <begin position="466"/>
        <end position="484"/>
    </location>
</feature>
<dbReference type="Proteomes" id="UP000218731">
    <property type="component" value="Chromosome 1"/>
</dbReference>
<dbReference type="RefSeq" id="WP_016489875.1">
    <property type="nucleotide sequence ID" value="NZ_AP015029.1"/>
</dbReference>
<evidence type="ECO:0000256" key="9">
    <source>
        <dbReference type="SAM" id="Phobius"/>
    </source>
</evidence>
<dbReference type="AlphaFoldDB" id="A0A1L7NLY9"/>
<feature type="transmembrane region" description="Helical" evidence="9">
    <location>
        <begin position="192"/>
        <end position="213"/>
    </location>
</feature>
<evidence type="ECO:0000313" key="14">
    <source>
        <dbReference type="Proteomes" id="UP000516786"/>
    </source>
</evidence>
<evidence type="ECO:0000313" key="13">
    <source>
        <dbReference type="Proteomes" id="UP000218731"/>
    </source>
</evidence>
<gene>
    <name evidence="12" type="ORF">ID616_29530</name>
    <name evidence="11" type="ORF">KF715C_ch58740</name>
</gene>
<dbReference type="Gene3D" id="1.20.1530.20">
    <property type="match status" value="1"/>
</dbReference>
<feature type="transmembrane region" description="Helical" evidence="9">
    <location>
        <begin position="31"/>
        <end position="52"/>
    </location>
</feature>
<keyword evidence="4" id="KW-0050">Antiport</keyword>
<feature type="transmembrane region" description="Helical" evidence="9">
    <location>
        <begin position="243"/>
        <end position="261"/>
    </location>
</feature>
<feature type="transmembrane region" description="Helical" evidence="9">
    <location>
        <begin position="273"/>
        <end position="292"/>
    </location>
</feature>
<feature type="transmembrane region" description="Helical" evidence="9">
    <location>
        <begin position="357"/>
        <end position="377"/>
    </location>
</feature>
<sequence>MHAISFIQDLAVIMLVAGVVTILFHRLKQPVVLGYIVAGFIIGPHTPPFGLIHDEETIKTLAELGVIFLMFCLGLEFSLRKLFKVGATAFIAAFLEIVLMIWIGFEIGRWFGWNTMDSLFLGAILAISSTTIIVKALNDLKMKNERFAQLIFGVLIVEDILGIGIIALLSGIAVSGTVSSGEVFSTVGKLSLFMIVALVIGILLVPRLLAYVAKFESNEMLLITVLGLCFGFCLLVVKLEYSMVLGAFLIGAIMAESRQLLKIERLIEPVRDLFSAIFFVAIGLMIDPQVLVDYAWPIVVITLAVVLGKMLSCGMGAFIAGNDGRTSLRVGMGLSQIGEFSFIIAALGMTLQVTSDFLYPVAVAVSAITTLLTPYLIRAADPLSQKLGNVVPSRLARVLSLYGEWLRNIQPQGESAMLAAMIRRILLQVGVNLALVIAIFFSGGYFAERIGNWLSEWVSDASQQKAVIWGAALLLSLPFLIAAYRKLKALSMLLAEMGVKPEMAGRHTQRVRRVIAEVIPLLSLLVIFLLLSALSASILPTNELLLVIAVVAAVVVALLWRWFIRVHTRMQIALLETLENSRENTH</sequence>
<evidence type="ECO:0000256" key="7">
    <source>
        <dbReference type="ARBA" id="ARBA00023065"/>
    </source>
</evidence>
<feature type="transmembrane region" description="Helical" evidence="9">
    <location>
        <begin position="58"/>
        <end position="75"/>
    </location>
</feature>
<dbReference type="GO" id="GO:0016020">
    <property type="term" value="C:membrane"/>
    <property type="evidence" value="ECO:0007669"/>
    <property type="project" value="UniProtKB-SubCell"/>
</dbReference>
<keyword evidence="6 9" id="KW-1133">Transmembrane helix</keyword>
<keyword evidence="8 9" id="KW-0472">Membrane</keyword>
<evidence type="ECO:0000256" key="1">
    <source>
        <dbReference type="ARBA" id="ARBA00004141"/>
    </source>
</evidence>
<evidence type="ECO:0000256" key="5">
    <source>
        <dbReference type="ARBA" id="ARBA00022692"/>
    </source>
</evidence>
<feature type="transmembrane region" description="Helical" evidence="9">
    <location>
        <begin position="6"/>
        <end position="24"/>
    </location>
</feature>
<dbReference type="Pfam" id="PF00999">
    <property type="entry name" value="Na_H_Exchanger"/>
    <property type="match status" value="1"/>
</dbReference>
<protein>
    <submittedName>
        <fullName evidence="12">Cation:proton antiporter</fullName>
    </submittedName>
    <submittedName>
        <fullName evidence="11">Potassium transporter</fullName>
    </submittedName>
</protein>
<accession>A0A1L7NLY9</accession>
<feature type="transmembrane region" description="Helical" evidence="9">
    <location>
        <begin position="332"/>
        <end position="351"/>
    </location>
</feature>
<proteinExistence type="inferred from homology"/>
<dbReference type="EMBL" id="CP061723">
    <property type="protein sequence ID" value="QOC98120.1"/>
    <property type="molecule type" value="Genomic_DNA"/>
</dbReference>
<keyword evidence="3" id="KW-0813">Transport</keyword>
<dbReference type="EMBL" id="AP015029">
    <property type="protein sequence ID" value="BAW26447.1"/>
    <property type="molecule type" value="Genomic_DNA"/>
</dbReference>
<feature type="transmembrane region" description="Helical" evidence="9">
    <location>
        <begin position="87"/>
        <end position="107"/>
    </location>
</feature>
<evidence type="ECO:0000259" key="10">
    <source>
        <dbReference type="Pfam" id="PF00999"/>
    </source>
</evidence>
<evidence type="ECO:0000256" key="4">
    <source>
        <dbReference type="ARBA" id="ARBA00022449"/>
    </source>
</evidence>
<feature type="transmembrane region" description="Helical" evidence="9">
    <location>
        <begin position="544"/>
        <end position="564"/>
    </location>
</feature>
<evidence type="ECO:0000256" key="2">
    <source>
        <dbReference type="ARBA" id="ARBA00005551"/>
    </source>
</evidence>
<dbReference type="InterPro" id="IPR038770">
    <property type="entry name" value="Na+/solute_symporter_sf"/>
</dbReference>
<feature type="domain" description="Cation/H+ exchanger transmembrane" evidence="10">
    <location>
        <begin position="14"/>
        <end position="376"/>
    </location>
</feature>
<dbReference type="Proteomes" id="UP000516786">
    <property type="component" value="Chromosome"/>
</dbReference>
<reference evidence="11 13" key="1">
    <citation type="submission" date="2015-11" db="EMBL/GenBank/DDBJ databases">
        <title>Complete genome sequencing of a biphenyl-degrading bacterium, Pseudomonas putida KF715 (=NBRC110667).</title>
        <authorList>
            <person name="Suenaga H."/>
            <person name="Fujihara N."/>
            <person name="Watanabe T."/>
            <person name="Hirose J."/>
            <person name="Kimura N."/>
            <person name="Yamazoe A."/>
            <person name="Hosoyama A."/>
            <person name="Shimodaira J."/>
            <person name="Furukawa K."/>
        </authorList>
    </citation>
    <scope>NUCLEOTIDE SEQUENCE [LARGE SCALE GENOMIC DNA]</scope>
    <source>
        <strain evidence="11 13">KF715</strain>
    </source>
</reference>
<evidence type="ECO:0000256" key="6">
    <source>
        <dbReference type="ARBA" id="ARBA00022989"/>
    </source>
</evidence>
<feature type="transmembrane region" description="Helical" evidence="9">
    <location>
        <begin position="119"/>
        <end position="138"/>
    </location>
</feature>
<organism evidence="11 13">
    <name type="scientific">Pseudomonas putida</name>
    <name type="common">Arthrobacter siderocapsulatus</name>
    <dbReference type="NCBI Taxonomy" id="303"/>
    <lineage>
        <taxon>Bacteria</taxon>
        <taxon>Pseudomonadati</taxon>
        <taxon>Pseudomonadota</taxon>
        <taxon>Gammaproteobacteria</taxon>
        <taxon>Pseudomonadales</taxon>
        <taxon>Pseudomonadaceae</taxon>
        <taxon>Pseudomonas</taxon>
    </lineage>
</organism>
<feature type="transmembrane region" description="Helical" evidence="9">
    <location>
        <begin position="150"/>
        <end position="172"/>
    </location>
</feature>
<evidence type="ECO:0000256" key="8">
    <source>
        <dbReference type="ARBA" id="ARBA00023136"/>
    </source>
</evidence>
<comment type="similarity">
    <text evidence="2">Belongs to the monovalent cation:proton antiporter 2 (CPA2) transporter (TC 2.A.37) family.</text>
</comment>
<feature type="transmembrane region" description="Helical" evidence="9">
    <location>
        <begin position="298"/>
        <end position="320"/>
    </location>
</feature>
<name>A0A1L7NLY9_PSEPU</name>
<reference evidence="12 14" key="2">
    <citation type="submission" date="2020-09" db="EMBL/GenBank/DDBJ databases">
        <title>Co-existence of a novel multidrug-resistance efflux pump with carbapenem resistance gene blaVIM-2 in one megaplasmid in Pseudomonas putida.</title>
        <authorList>
            <person name="Peng K."/>
            <person name="Li R."/>
        </authorList>
    </citation>
    <scope>NUCLEOTIDE SEQUENCE [LARGE SCALE GENOMIC DNA]</scope>
    <source>
        <strain evidence="12 14">ZXPA-20</strain>
    </source>
</reference>